<evidence type="ECO:0000256" key="6">
    <source>
        <dbReference type="SAM" id="Phobius"/>
    </source>
</evidence>
<sequence>MKPIETSAIREAERGAKMSRSALAWSWYQGGRDPYITLISIYIFMPYVATVMIGNAVKGQAMIAGFSLLGGVIAALTAPFLGAAADRMGRRLPPLKIMSLLFAPLVAVLWFARPDGSGLSVTAVLGITVLLSLLFTYSEVMHNALMPFAAQNRADDGSMSGLALALGNVVSVGALVFVLWAFALPGKVQWSLVPAAPLFGLDVALSEPSRVAAPIAAALFAFGVIPMFLFCRDAPPSNVGFWRALKDGARDLKVLVKSVRQHRDVAVFLGARMLYSDAQIALILFSGIYAAGVMHWGVLQMTAFGVLMSFFAALGGLLASVLDRVLGPKRAVQLEIIGTIIGLVTLLGVSPAGMKYVFTTQANAAPLWNGPVFTTLPELVFLGLGGIVAVFNTAIFASSRTFIMRMMPAGQSGAFFGLYALSATATVWLGPLVVKTTVSTFQSQQAGNVAIAILMFIGLLLVSLVRDNGQRQ</sequence>
<dbReference type="Proteomes" id="UP000228593">
    <property type="component" value="Unassembled WGS sequence"/>
</dbReference>
<keyword evidence="8" id="KW-1185">Reference proteome</keyword>
<evidence type="ECO:0000256" key="3">
    <source>
        <dbReference type="ARBA" id="ARBA00022692"/>
    </source>
</evidence>
<dbReference type="RefSeq" id="WP_099916917.1">
    <property type="nucleotide sequence ID" value="NZ_BMHS01000039.1"/>
</dbReference>
<keyword evidence="4 6" id="KW-1133">Transmembrane helix</keyword>
<keyword evidence="2" id="KW-0813">Transport</keyword>
<comment type="caution">
    <text evidence="7">The sequence shown here is derived from an EMBL/GenBank/DDBJ whole genome shotgun (WGS) entry which is preliminary data.</text>
</comment>
<feature type="transmembrane region" description="Helical" evidence="6">
    <location>
        <begin position="95"/>
        <end position="112"/>
    </location>
</feature>
<name>A0A2G8SZK9_9BURK</name>
<evidence type="ECO:0000256" key="2">
    <source>
        <dbReference type="ARBA" id="ARBA00022448"/>
    </source>
</evidence>
<keyword evidence="3 6" id="KW-0812">Transmembrane</keyword>
<dbReference type="PANTHER" id="PTHR23519">
    <property type="entry name" value="AUTOPHAGY-RELATED PROTEIN 22"/>
    <property type="match status" value="1"/>
</dbReference>
<feature type="transmembrane region" description="Helical" evidence="6">
    <location>
        <begin position="211"/>
        <end position="231"/>
    </location>
</feature>
<evidence type="ECO:0000313" key="7">
    <source>
        <dbReference type="EMBL" id="PIL38888.1"/>
    </source>
</evidence>
<dbReference type="InterPro" id="IPR036259">
    <property type="entry name" value="MFS_trans_sf"/>
</dbReference>
<evidence type="ECO:0000256" key="1">
    <source>
        <dbReference type="ARBA" id="ARBA00004127"/>
    </source>
</evidence>
<feature type="transmembrane region" description="Helical" evidence="6">
    <location>
        <begin position="63"/>
        <end position="83"/>
    </location>
</feature>
<dbReference type="GO" id="GO:0012505">
    <property type="term" value="C:endomembrane system"/>
    <property type="evidence" value="ECO:0007669"/>
    <property type="project" value="UniProtKB-SubCell"/>
</dbReference>
<feature type="transmembrane region" description="Helical" evidence="6">
    <location>
        <begin position="415"/>
        <end position="434"/>
    </location>
</feature>
<protein>
    <submittedName>
        <fullName evidence="7">MFS transporter</fullName>
    </submittedName>
</protein>
<dbReference type="Gene3D" id="1.20.1250.20">
    <property type="entry name" value="MFS general substrate transporter like domains"/>
    <property type="match status" value="1"/>
</dbReference>
<evidence type="ECO:0000313" key="8">
    <source>
        <dbReference type="Proteomes" id="UP000228593"/>
    </source>
</evidence>
<dbReference type="InterPro" id="IPR050495">
    <property type="entry name" value="ATG22/LtaA_families"/>
</dbReference>
<organism evidence="7 8">
    <name type="scientific">Massilia psychrophila</name>
    <dbReference type="NCBI Taxonomy" id="1603353"/>
    <lineage>
        <taxon>Bacteria</taxon>
        <taxon>Pseudomonadati</taxon>
        <taxon>Pseudomonadota</taxon>
        <taxon>Betaproteobacteria</taxon>
        <taxon>Burkholderiales</taxon>
        <taxon>Oxalobacteraceae</taxon>
        <taxon>Telluria group</taxon>
        <taxon>Massilia</taxon>
    </lineage>
</organism>
<feature type="transmembrane region" description="Helical" evidence="6">
    <location>
        <begin position="118"/>
        <end position="140"/>
    </location>
</feature>
<feature type="transmembrane region" description="Helical" evidence="6">
    <location>
        <begin position="280"/>
        <end position="298"/>
    </location>
</feature>
<keyword evidence="5 6" id="KW-0472">Membrane</keyword>
<evidence type="ECO:0000256" key="4">
    <source>
        <dbReference type="ARBA" id="ARBA00022989"/>
    </source>
</evidence>
<comment type="subcellular location">
    <subcellularLocation>
        <location evidence="1">Endomembrane system</location>
        <topology evidence="1">Multi-pass membrane protein</topology>
    </subcellularLocation>
</comment>
<accession>A0A2G8SZK9</accession>
<feature type="transmembrane region" description="Helical" evidence="6">
    <location>
        <begin position="446"/>
        <end position="465"/>
    </location>
</feature>
<feature type="transmembrane region" description="Helical" evidence="6">
    <location>
        <begin position="304"/>
        <end position="322"/>
    </location>
</feature>
<evidence type="ECO:0000256" key="5">
    <source>
        <dbReference type="ARBA" id="ARBA00023136"/>
    </source>
</evidence>
<gene>
    <name evidence="7" type="ORF">CR103_15795</name>
</gene>
<dbReference type="SUPFAM" id="SSF103473">
    <property type="entry name" value="MFS general substrate transporter"/>
    <property type="match status" value="2"/>
</dbReference>
<feature type="transmembrane region" description="Helical" evidence="6">
    <location>
        <begin position="379"/>
        <end position="403"/>
    </location>
</feature>
<proteinExistence type="predicted"/>
<feature type="transmembrane region" description="Helical" evidence="6">
    <location>
        <begin position="35"/>
        <end position="57"/>
    </location>
</feature>
<dbReference type="Pfam" id="PF11700">
    <property type="entry name" value="ATG22"/>
    <property type="match status" value="1"/>
</dbReference>
<dbReference type="PANTHER" id="PTHR23519:SF1">
    <property type="entry name" value="AUTOPHAGY-RELATED PROTEIN 22"/>
    <property type="match status" value="1"/>
</dbReference>
<feature type="transmembrane region" description="Helical" evidence="6">
    <location>
        <begin position="161"/>
        <end position="183"/>
    </location>
</feature>
<dbReference type="AlphaFoldDB" id="A0A2G8SZK9"/>
<reference evidence="7 8" key="1">
    <citation type="submission" date="2017-10" db="EMBL/GenBank/DDBJ databases">
        <title>Massilia psychrophilum sp. nov., a novel purple-pigmented bacterium isolated from Tianshan glacier, Xinjiang Municipality, China.</title>
        <authorList>
            <person name="Wang H."/>
        </authorList>
    </citation>
    <scope>NUCLEOTIDE SEQUENCE [LARGE SCALE GENOMIC DNA]</scope>
    <source>
        <strain evidence="7 8">JCM 30813</strain>
    </source>
</reference>
<dbReference type="InterPro" id="IPR024671">
    <property type="entry name" value="Atg22-like"/>
</dbReference>
<feature type="transmembrane region" description="Helical" evidence="6">
    <location>
        <begin position="334"/>
        <end position="359"/>
    </location>
</feature>
<dbReference type="OrthoDB" id="9768783at2"/>
<dbReference type="EMBL" id="PDOB01000027">
    <property type="protein sequence ID" value="PIL38888.1"/>
    <property type="molecule type" value="Genomic_DNA"/>
</dbReference>